<dbReference type="EMBL" id="JACHXU010000042">
    <property type="protein sequence ID" value="MBB3210562.1"/>
    <property type="molecule type" value="Genomic_DNA"/>
</dbReference>
<gene>
    <name evidence="1" type="ORF">FHS27_006409</name>
</gene>
<accession>A0A7W5H8C9</accession>
<keyword evidence="2" id="KW-1185">Reference proteome</keyword>
<dbReference type="AlphaFoldDB" id="A0A7W5H8C9"/>
<dbReference type="Proteomes" id="UP000536179">
    <property type="component" value="Unassembled WGS sequence"/>
</dbReference>
<reference evidence="1 2" key="1">
    <citation type="submission" date="2020-08" db="EMBL/GenBank/DDBJ databases">
        <title>Genomic Encyclopedia of Type Strains, Phase III (KMG-III): the genomes of soil and plant-associated and newly described type strains.</title>
        <authorList>
            <person name="Whitman W."/>
        </authorList>
    </citation>
    <scope>NUCLEOTIDE SEQUENCE [LARGE SCALE GENOMIC DNA]</scope>
    <source>
        <strain evidence="1 2">CECT 8075</strain>
    </source>
</reference>
<comment type="caution">
    <text evidence="1">The sequence shown here is derived from an EMBL/GenBank/DDBJ whole genome shotgun (WGS) entry which is preliminary data.</text>
</comment>
<evidence type="ECO:0000313" key="1">
    <source>
        <dbReference type="EMBL" id="MBB3210562.1"/>
    </source>
</evidence>
<name>A0A7W5H8C9_9BACT</name>
<sequence length="103" mass="11290">MPQCDRLGRREYHLSGISLLVREQSLPQRLATSGRFCGTEAIIRDMPKAVPTMAEGSNASDATPLANQSLTLARARKSLFANAISDNNLPKIFTQAMAHNHQI</sequence>
<evidence type="ECO:0000313" key="2">
    <source>
        <dbReference type="Proteomes" id="UP000536179"/>
    </source>
</evidence>
<organism evidence="1 2">
    <name type="scientific">Aporhodopirellula rubra</name>
    <dbReference type="NCBI Taxonomy" id="980271"/>
    <lineage>
        <taxon>Bacteria</taxon>
        <taxon>Pseudomonadati</taxon>
        <taxon>Planctomycetota</taxon>
        <taxon>Planctomycetia</taxon>
        <taxon>Pirellulales</taxon>
        <taxon>Pirellulaceae</taxon>
        <taxon>Aporhodopirellula</taxon>
    </lineage>
</organism>
<proteinExistence type="predicted"/>
<protein>
    <submittedName>
        <fullName evidence="1">Uncharacterized protein</fullName>
    </submittedName>
</protein>